<accession>A0ABR1BSP0</accession>
<sequence length="649" mass="73116">MDSIIGLANLTTGYNNEQNGYVNNTKYEDPVVTICRELLSKEKEMSPSRRSSAYARLVIEKLFRNKAADLCAIMPPTADMRIAEHPFHLVHEIINSKSSFFETILDADDGLSNELWIEICQQADMSPQPTQQSADSVLMQTVSFYVTRLLPTETTAPVVGRTALVGEIAHRKHTPLDLFLPTSPLLSSVKLESQEFFSSSLHPRHLTIFCNFVTVLCSTNDFPSANRLMMLRYLLKQFHVFCLYDIGDQDMLAVKSSLHIRPPFSAHLYTFLHTFLEQCPTMTIFKDLVQCWTTFCRPWRYVDPSVPPSDILSSKASWMPFVRNHEKFYRILLGKILRRVAMFDLTIDSARVIRVAVECSWKEPMVTLLRELGVNPRPHTRQLLEGVTANLRIIKSSVATARQERKQSFWDTLLGNPESPSILDKCDVISNVEVLLTDADANMGTHFVAQTATVSDPSHSSSVSSISHTPVLSETPKRAPRQPPDHVKDPVTGLMYLTELGRRQVWNGERRFDFSSCSQFIPHWKSMPRPYEFPPLVLLLAKINEFLNRTAVVKAIAGEYSKDSVLGAIARTVMDPPCPNPSSPISSPVFSKTLKVTPPVLRIRVLANYGVLLGIFIIFLFARYGIWALIPVLLVSLICAIFCLAAEDL</sequence>
<dbReference type="Pfam" id="PF14724">
    <property type="entry name" value="mit_SMPDase"/>
    <property type="match status" value="1"/>
</dbReference>
<dbReference type="Proteomes" id="UP001303046">
    <property type="component" value="Unassembled WGS sequence"/>
</dbReference>
<keyword evidence="4 6" id="KW-0472">Membrane</keyword>
<feature type="transmembrane region" description="Helical" evidence="6">
    <location>
        <begin position="628"/>
        <end position="646"/>
    </location>
</feature>
<name>A0ABR1BSP0_NECAM</name>
<evidence type="ECO:0000313" key="8">
    <source>
        <dbReference type="Proteomes" id="UP001303046"/>
    </source>
</evidence>
<gene>
    <name evidence="7" type="primary">Necator_chrI.g2192</name>
    <name evidence="7" type="ORF">RB195_006065</name>
</gene>
<dbReference type="PANTHER" id="PTHR12988">
    <property type="entry name" value="SPHINGOMYELIN PHOSPHODIESTERASE 4"/>
    <property type="match status" value="1"/>
</dbReference>
<comment type="subcellular location">
    <subcellularLocation>
        <location evidence="1">Membrane</location>
        <topology evidence="1">Single-pass membrane protein</topology>
    </subcellularLocation>
</comment>
<organism evidence="7 8">
    <name type="scientific">Necator americanus</name>
    <name type="common">Human hookworm</name>
    <dbReference type="NCBI Taxonomy" id="51031"/>
    <lineage>
        <taxon>Eukaryota</taxon>
        <taxon>Metazoa</taxon>
        <taxon>Ecdysozoa</taxon>
        <taxon>Nematoda</taxon>
        <taxon>Chromadorea</taxon>
        <taxon>Rhabditida</taxon>
        <taxon>Rhabditina</taxon>
        <taxon>Rhabditomorpha</taxon>
        <taxon>Strongyloidea</taxon>
        <taxon>Ancylostomatidae</taxon>
        <taxon>Bunostominae</taxon>
        <taxon>Necator</taxon>
    </lineage>
</organism>
<evidence type="ECO:0000256" key="1">
    <source>
        <dbReference type="ARBA" id="ARBA00004167"/>
    </source>
</evidence>
<dbReference type="PANTHER" id="PTHR12988:SF6">
    <property type="entry name" value="SPHINGOMYELIN PHOSPHODIESTERASE 4"/>
    <property type="match status" value="1"/>
</dbReference>
<feature type="region of interest" description="Disordered" evidence="5">
    <location>
        <begin position="453"/>
        <end position="490"/>
    </location>
</feature>
<comment type="caution">
    <text evidence="7">The sequence shown here is derived from an EMBL/GenBank/DDBJ whole genome shotgun (WGS) entry which is preliminary data.</text>
</comment>
<evidence type="ECO:0000256" key="6">
    <source>
        <dbReference type="SAM" id="Phobius"/>
    </source>
</evidence>
<evidence type="ECO:0000256" key="2">
    <source>
        <dbReference type="ARBA" id="ARBA00022692"/>
    </source>
</evidence>
<dbReference type="EMBL" id="JAVFWL010000001">
    <property type="protein sequence ID" value="KAK6728791.1"/>
    <property type="molecule type" value="Genomic_DNA"/>
</dbReference>
<feature type="compositionally biased region" description="Low complexity" evidence="5">
    <location>
        <begin position="453"/>
        <end position="473"/>
    </location>
</feature>
<evidence type="ECO:0000313" key="7">
    <source>
        <dbReference type="EMBL" id="KAK6728791.1"/>
    </source>
</evidence>
<reference evidence="7 8" key="1">
    <citation type="submission" date="2023-08" db="EMBL/GenBank/DDBJ databases">
        <title>A Necator americanus chromosomal reference genome.</title>
        <authorList>
            <person name="Ilik V."/>
            <person name="Petrzelkova K.J."/>
            <person name="Pardy F."/>
            <person name="Fuh T."/>
            <person name="Niatou-Singa F.S."/>
            <person name="Gouil Q."/>
            <person name="Baker L."/>
            <person name="Ritchie M.E."/>
            <person name="Jex A.R."/>
            <person name="Gazzola D."/>
            <person name="Li H."/>
            <person name="Toshio Fujiwara R."/>
            <person name="Zhan B."/>
            <person name="Aroian R.V."/>
            <person name="Pafco B."/>
            <person name="Schwarz E.M."/>
        </authorList>
    </citation>
    <scope>NUCLEOTIDE SEQUENCE [LARGE SCALE GENOMIC DNA]</scope>
    <source>
        <strain evidence="7 8">Aroian</strain>
        <tissue evidence="7">Whole animal</tissue>
    </source>
</reference>
<keyword evidence="8" id="KW-1185">Reference proteome</keyword>
<evidence type="ECO:0000256" key="4">
    <source>
        <dbReference type="ARBA" id="ARBA00023136"/>
    </source>
</evidence>
<feature type="transmembrane region" description="Helical" evidence="6">
    <location>
        <begin position="605"/>
        <end position="622"/>
    </location>
</feature>
<keyword evidence="3 6" id="KW-1133">Transmembrane helix</keyword>
<proteinExistence type="predicted"/>
<protein>
    <recommendedName>
        <fullName evidence="9">Sphingomyelin phosphodiesterase 4</fullName>
    </recommendedName>
</protein>
<dbReference type="InterPro" id="IPR024129">
    <property type="entry name" value="Sphingomy_SMPD4"/>
</dbReference>
<evidence type="ECO:0000256" key="3">
    <source>
        <dbReference type="ARBA" id="ARBA00022989"/>
    </source>
</evidence>
<evidence type="ECO:0008006" key="9">
    <source>
        <dbReference type="Google" id="ProtNLM"/>
    </source>
</evidence>
<evidence type="ECO:0000256" key="5">
    <source>
        <dbReference type="SAM" id="MobiDB-lite"/>
    </source>
</evidence>
<keyword evidence="2 6" id="KW-0812">Transmembrane</keyword>